<dbReference type="AlphaFoldDB" id="A0A975GDY3"/>
<evidence type="ECO:0000313" key="3">
    <source>
        <dbReference type="Proteomes" id="UP000671852"/>
    </source>
</evidence>
<reference evidence="2" key="2">
    <citation type="submission" date="2021-04" db="EMBL/GenBank/DDBJ databases">
        <title>Isolation and characterization of a novel species of the genus Sulfurimonas.</title>
        <authorList>
            <person name="Fukui M."/>
        </authorList>
    </citation>
    <scope>NUCLEOTIDE SEQUENCE</scope>
    <source>
        <strain evidence="2">H1576</strain>
    </source>
</reference>
<dbReference type="Pfam" id="PF04338">
    <property type="entry name" value="DUF481"/>
    <property type="match status" value="1"/>
</dbReference>
<protein>
    <submittedName>
        <fullName evidence="2">DUF481 domain-containing protein</fullName>
    </submittedName>
</protein>
<feature type="chain" id="PRO_5038067517" evidence="1">
    <location>
        <begin position="18"/>
        <end position="251"/>
    </location>
</feature>
<dbReference type="InterPro" id="IPR007433">
    <property type="entry name" value="DUF481"/>
</dbReference>
<feature type="signal peptide" evidence="1">
    <location>
        <begin position="1"/>
        <end position="17"/>
    </location>
</feature>
<dbReference type="Proteomes" id="UP000671852">
    <property type="component" value="Chromosome"/>
</dbReference>
<dbReference type="EMBL" id="CP046072">
    <property type="protein sequence ID" value="QSZ43072.1"/>
    <property type="molecule type" value="Genomic_DNA"/>
</dbReference>
<reference evidence="2" key="1">
    <citation type="submission" date="2019-11" db="EMBL/GenBank/DDBJ databases">
        <authorList>
            <person name="Kojima H."/>
        </authorList>
    </citation>
    <scope>NUCLEOTIDE SEQUENCE</scope>
    <source>
        <strain evidence="2">H1576</strain>
    </source>
</reference>
<proteinExistence type="predicted"/>
<gene>
    <name evidence="2" type="ORF">GJV85_04975</name>
</gene>
<accession>A0A975GDY3</accession>
<name>A0A975GDY3_9BACT</name>
<sequence length="251" mass="29065">MKFFIFLVLITTHTLYALVAIAPVDIGAKEGLSGKVEAGFETKRGNTDKDNYQASLRLLYDEGQEYVAWGEISLEYGQSNARKDTNKAFSHARYIHALLDRKDLVYELFTQLESDEFRKIHSRLLLGAGIRYRFFNNTTKGKGYFGLSAFHEYIDYTNSNLNPLENNQRLNSYIAYSVNFSQSSKFSASIYYQPKVHDFKDYIQTNSIELNFKIYKQLLLKLSTIYNIDTKPPSGVKEVDFTQRVTFIYDF</sequence>
<organism evidence="2 3">
    <name type="scientific">Sulfurimonas aquatica</name>
    <dbReference type="NCBI Taxonomy" id="2672570"/>
    <lineage>
        <taxon>Bacteria</taxon>
        <taxon>Pseudomonadati</taxon>
        <taxon>Campylobacterota</taxon>
        <taxon>Epsilonproteobacteria</taxon>
        <taxon>Campylobacterales</taxon>
        <taxon>Sulfurimonadaceae</taxon>
        <taxon>Sulfurimonas</taxon>
    </lineage>
</organism>
<keyword evidence="1" id="KW-0732">Signal</keyword>
<evidence type="ECO:0000313" key="2">
    <source>
        <dbReference type="EMBL" id="QSZ43072.1"/>
    </source>
</evidence>
<keyword evidence="3" id="KW-1185">Reference proteome</keyword>
<dbReference type="KEGG" id="saqt:GJV85_04975"/>
<evidence type="ECO:0000256" key="1">
    <source>
        <dbReference type="SAM" id="SignalP"/>
    </source>
</evidence>